<dbReference type="Proteomes" id="UP000266744">
    <property type="component" value="Chromosome"/>
</dbReference>
<name>A0ABM6BKK8_YERET</name>
<protein>
    <submittedName>
        <fullName evidence="1">Uncharacterized protein</fullName>
    </submittedName>
</protein>
<keyword evidence="2" id="KW-1185">Reference proteome</keyword>
<organism evidence="1 2">
    <name type="scientific">Yersinia entomophaga</name>
    <dbReference type="NCBI Taxonomy" id="935293"/>
    <lineage>
        <taxon>Bacteria</taxon>
        <taxon>Pseudomonadati</taxon>
        <taxon>Pseudomonadota</taxon>
        <taxon>Gammaproteobacteria</taxon>
        <taxon>Enterobacterales</taxon>
        <taxon>Yersiniaceae</taxon>
        <taxon>Yersinia</taxon>
    </lineage>
</organism>
<accession>A0ABM6BKK8</accession>
<reference evidence="1 2" key="1">
    <citation type="journal article" date="2016" name="Toxins">
        <title>The Draft Genome Sequence of the Yersinia entomophaga Entomopathogenic Type Strain MH96T.</title>
        <authorList>
            <person name="Hurst M.R."/>
            <person name="Beattie A."/>
            <person name="Altermann E."/>
            <person name="Moraga R.M."/>
            <person name="Harper L.A."/>
            <person name="Calder J."/>
            <person name="Laugraud A."/>
        </authorList>
    </citation>
    <scope>NUCLEOTIDE SEQUENCE [LARGE SCALE GENOMIC DNA]</scope>
    <source>
        <strain evidence="1 2">MH96</strain>
    </source>
</reference>
<evidence type="ECO:0000313" key="2">
    <source>
        <dbReference type="Proteomes" id="UP000266744"/>
    </source>
</evidence>
<dbReference type="EMBL" id="CP010029">
    <property type="protein sequence ID" value="ANI30011.1"/>
    <property type="molecule type" value="Genomic_DNA"/>
</dbReference>
<sequence length="86" mass="8949">MINANKAVDILNELLILDPDAITTLAAIRVACSNRFATDSTAMCGKIDGVIRVGMIGVINALVEGGVVGADYDDNSLLVGFRVVKG</sequence>
<proteinExistence type="predicted"/>
<gene>
    <name evidence="1" type="ORF">PL78_09285</name>
</gene>
<dbReference type="RefSeq" id="WP_064514978.1">
    <property type="nucleotide sequence ID" value="NZ_CP010029.1"/>
</dbReference>
<evidence type="ECO:0000313" key="1">
    <source>
        <dbReference type="EMBL" id="ANI30011.1"/>
    </source>
</evidence>